<comment type="caution">
    <text evidence="1">The sequence shown here is derived from an EMBL/GenBank/DDBJ whole genome shotgun (WGS) entry which is preliminary data.</text>
</comment>
<proteinExistence type="predicted"/>
<evidence type="ECO:0000313" key="2">
    <source>
        <dbReference type="Proteomes" id="UP000467841"/>
    </source>
</evidence>
<keyword evidence="2" id="KW-1185">Reference proteome</keyword>
<sequence length="142" mass="15425">MLTCCFGRSSRWSGASTGASFGVGFGDHDELPLRRERSPFTGGSSTYWYIHMRLRTSYLQFFVELPQFPWRRQNASGSSSSSGRAAFGDVETITASCNPRSASLATANAVSRYFLVSGLLRVSIASSLGLDESVFLPPCFSA</sequence>
<dbReference type="EMBL" id="CACVBM020000665">
    <property type="protein sequence ID" value="CAA7021904.1"/>
    <property type="molecule type" value="Genomic_DNA"/>
</dbReference>
<reference evidence="1" key="1">
    <citation type="submission" date="2020-01" db="EMBL/GenBank/DDBJ databases">
        <authorList>
            <person name="Mishra B."/>
        </authorList>
    </citation>
    <scope>NUCLEOTIDE SEQUENCE [LARGE SCALE GENOMIC DNA]</scope>
</reference>
<dbReference type="Proteomes" id="UP000467841">
    <property type="component" value="Unassembled WGS sequence"/>
</dbReference>
<gene>
    <name evidence="1" type="ORF">MERR_LOCUS9139</name>
</gene>
<dbReference type="AlphaFoldDB" id="A0A6D2I057"/>
<organism evidence="1 2">
    <name type="scientific">Microthlaspi erraticum</name>
    <dbReference type="NCBI Taxonomy" id="1685480"/>
    <lineage>
        <taxon>Eukaryota</taxon>
        <taxon>Viridiplantae</taxon>
        <taxon>Streptophyta</taxon>
        <taxon>Embryophyta</taxon>
        <taxon>Tracheophyta</taxon>
        <taxon>Spermatophyta</taxon>
        <taxon>Magnoliopsida</taxon>
        <taxon>eudicotyledons</taxon>
        <taxon>Gunneridae</taxon>
        <taxon>Pentapetalae</taxon>
        <taxon>rosids</taxon>
        <taxon>malvids</taxon>
        <taxon>Brassicales</taxon>
        <taxon>Brassicaceae</taxon>
        <taxon>Coluteocarpeae</taxon>
        <taxon>Microthlaspi</taxon>
    </lineage>
</organism>
<name>A0A6D2I057_9BRAS</name>
<accession>A0A6D2I057</accession>
<protein>
    <submittedName>
        <fullName evidence="1">Uncharacterized protein</fullName>
    </submittedName>
</protein>
<evidence type="ECO:0000313" key="1">
    <source>
        <dbReference type="EMBL" id="CAA7021904.1"/>
    </source>
</evidence>